<dbReference type="AlphaFoldDB" id="A0A0E9Q7J2"/>
<proteinExistence type="predicted"/>
<organism evidence="1">
    <name type="scientific">Anguilla anguilla</name>
    <name type="common">European freshwater eel</name>
    <name type="synonym">Muraena anguilla</name>
    <dbReference type="NCBI Taxonomy" id="7936"/>
    <lineage>
        <taxon>Eukaryota</taxon>
        <taxon>Metazoa</taxon>
        <taxon>Chordata</taxon>
        <taxon>Craniata</taxon>
        <taxon>Vertebrata</taxon>
        <taxon>Euteleostomi</taxon>
        <taxon>Actinopterygii</taxon>
        <taxon>Neopterygii</taxon>
        <taxon>Teleostei</taxon>
        <taxon>Anguilliformes</taxon>
        <taxon>Anguillidae</taxon>
        <taxon>Anguilla</taxon>
    </lineage>
</organism>
<reference evidence="1" key="1">
    <citation type="submission" date="2014-11" db="EMBL/GenBank/DDBJ databases">
        <authorList>
            <person name="Amaro Gonzalez C."/>
        </authorList>
    </citation>
    <scope>NUCLEOTIDE SEQUENCE</scope>
</reference>
<reference evidence="1" key="2">
    <citation type="journal article" date="2015" name="Fish Shellfish Immunol.">
        <title>Early steps in the European eel (Anguilla anguilla)-Vibrio vulnificus interaction in the gills: Role of the RtxA13 toxin.</title>
        <authorList>
            <person name="Callol A."/>
            <person name="Pajuelo D."/>
            <person name="Ebbesson L."/>
            <person name="Teles M."/>
            <person name="MacKenzie S."/>
            <person name="Amaro C."/>
        </authorList>
    </citation>
    <scope>NUCLEOTIDE SEQUENCE</scope>
</reference>
<dbReference type="EMBL" id="GBXM01096287">
    <property type="protein sequence ID" value="JAH12290.1"/>
    <property type="molecule type" value="Transcribed_RNA"/>
</dbReference>
<name>A0A0E9Q7J2_ANGAN</name>
<evidence type="ECO:0000313" key="1">
    <source>
        <dbReference type="EMBL" id="JAH12290.1"/>
    </source>
</evidence>
<protein>
    <submittedName>
        <fullName evidence="1">Uncharacterized protein</fullName>
    </submittedName>
</protein>
<accession>A0A0E9Q7J2</accession>
<sequence length="41" mass="4677">MVIMLIKKELAVFIILHIMSNGSIDFSVNISPFHFCKSKHS</sequence>